<dbReference type="EMBL" id="FLUO01000001">
    <property type="protein sequence ID" value="SBW01841.1"/>
    <property type="molecule type" value="Genomic_DNA"/>
</dbReference>
<sequence>MTDDILFHAADGVGTIVLNRPQVLNALTPEMIAAMHRTLDVWAADPDVRVVLLKGEGKAFCAGGDIRAVRQASLEERHDDNRRFFATEYDLDFATSVFPKPYISLIDGICMGGGMGLAMHGAYRVVTERATLAMPETMIGFFPDVGGTHTMARLPGGIGLYLGLTGARVDAADALYCGLATHFLPAEELGAFEAALRRDPAGLLTLFAALPKATGESALARHRGEIDAAFADADLPAIFARLAEMPGDWAAKTLATLRAVSPDALRLTARLIAAAKGKNLRACLDAELDAAIATIRTPDFLEGVRSMLVDKDRKPAWTSRPIEG</sequence>
<organism evidence="5">
    <name type="scientific">uncultured Alphaproteobacteria bacterium</name>
    <dbReference type="NCBI Taxonomy" id="91750"/>
    <lineage>
        <taxon>Bacteria</taxon>
        <taxon>Pseudomonadati</taxon>
        <taxon>Pseudomonadota</taxon>
        <taxon>Alphaproteobacteria</taxon>
        <taxon>environmental samples</taxon>
    </lineage>
</organism>
<evidence type="ECO:0000256" key="2">
    <source>
        <dbReference type="ARBA" id="ARBA00011915"/>
    </source>
</evidence>
<dbReference type="GO" id="GO:0005829">
    <property type="term" value="C:cytosol"/>
    <property type="evidence" value="ECO:0007669"/>
    <property type="project" value="TreeGrafter"/>
</dbReference>
<dbReference type="AlphaFoldDB" id="A0A212JR03"/>
<name>A0A212JR03_9PROT</name>
<evidence type="ECO:0000256" key="3">
    <source>
        <dbReference type="ARBA" id="ARBA00022801"/>
    </source>
</evidence>
<dbReference type="InterPro" id="IPR029045">
    <property type="entry name" value="ClpP/crotonase-like_dom_sf"/>
</dbReference>
<dbReference type="Gene3D" id="3.90.226.10">
    <property type="entry name" value="2-enoyl-CoA Hydratase, Chain A, domain 1"/>
    <property type="match status" value="1"/>
</dbReference>
<proteinExistence type="predicted"/>
<gene>
    <name evidence="5" type="ORF">KL86APRO_11496</name>
</gene>
<evidence type="ECO:0000259" key="4">
    <source>
        <dbReference type="Pfam" id="PF16113"/>
    </source>
</evidence>
<dbReference type="InterPro" id="IPR032259">
    <property type="entry name" value="HIBYL-CoA-H"/>
</dbReference>
<dbReference type="SUPFAM" id="SSF52096">
    <property type="entry name" value="ClpP/crotonase"/>
    <property type="match status" value="1"/>
</dbReference>
<dbReference type="PANTHER" id="PTHR43176:SF3">
    <property type="entry name" value="3-HYDROXYISOBUTYRYL-COA HYDROLASE, MITOCHONDRIAL"/>
    <property type="match status" value="1"/>
</dbReference>
<evidence type="ECO:0000256" key="1">
    <source>
        <dbReference type="ARBA" id="ARBA00001709"/>
    </source>
</evidence>
<protein>
    <recommendedName>
        <fullName evidence="2">3-hydroxyisobutyryl-CoA hydrolase</fullName>
        <ecNumber evidence="2">3.1.2.4</ecNumber>
    </recommendedName>
</protein>
<keyword evidence="3" id="KW-0378">Hydrolase</keyword>
<dbReference type="InterPro" id="IPR045004">
    <property type="entry name" value="ECH_dom"/>
</dbReference>
<dbReference type="NCBIfam" id="NF004127">
    <property type="entry name" value="PRK05617.1"/>
    <property type="match status" value="1"/>
</dbReference>
<evidence type="ECO:0000313" key="5">
    <source>
        <dbReference type="EMBL" id="SBW01841.1"/>
    </source>
</evidence>
<feature type="domain" description="Enoyl-CoA hydratase/isomerase" evidence="4">
    <location>
        <begin position="13"/>
        <end position="320"/>
    </location>
</feature>
<comment type="catalytic activity">
    <reaction evidence="1">
        <text>3-hydroxy-2-methylpropanoyl-CoA + H2O = 3-hydroxy-2-methylpropanoate + CoA + H(+)</text>
        <dbReference type="Rhea" id="RHEA:20888"/>
        <dbReference type="ChEBI" id="CHEBI:11805"/>
        <dbReference type="ChEBI" id="CHEBI:15377"/>
        <dbReference type="ChEBI" id="CHEBI:15378"/>
        <dbReference type="ChEBI" id="CHEBI:57287"/>
        <dbReference type="ChEBI" id="CHEBI:57340"/>
        <dbReference type="EC" id="3.1.2.4"/>
    </reaction>
</comment>
<accession>A0A212JR03</accession>
<dbReference type="PANTHER" id="PTHR43176">
    <property type="entry name" value="3-HYDROXYISOBUTYRYL-COA HYDROLASE-RELATED"/>
    <property type="match status" value="1"/>
</dbReference>
<dbReference type="Pfam" id="PF16113">
    <property type="entry name" value="ECH_2"/>
    <property type="match status" value="1"/>
</dbReference>
<dbReference type="GO" id="GO:0003860">
    <property type="term" value="F:3-hydroxyisobutyryl-CoA hydrolase activity"/>
    <property type="evidence" value="ECO:0007669"/>
    <property type="project" value="UniProtKB-EC"/>
</dbReference>
<dbReference type="GO" id="GO:0006574">
    <property type="term" value="P:L-valine catabolic process"/>
    <property type="evidence" value="ECO:0007669"/>
    <property type="project" value="TreeGrafter"/>
</dbReference>
<dbReference type="CDD" id="cd06558">
    <property type="entry name" value="crotonase-like"/>
    <property type="match status" value="1"/>
</dbReference>
<dbReference type="EC" id="3.1.2.4" evidence="2"/>
<reference evidence="5" key="1">
    <citation type="submission" date="2016-04" db="EMBL/GenBank/DDBJ databases">
        <authorList>
            <person name="Evans L.H."/>
            <person name="Alamgir A."/>
            <person name="Owens N."/>
            <person name="Weber N.D."/>
            <person name="Virtaneva K."/>
            <person name="Barbian K."/>
            <person name="Babar A."/>
            <person name="Rosenke K."/>
        </authorList>
    </citation>
    <scope>NUCLEOTIDE SEQUENCE</scope>
    <source>
        <strain evidence="5">86</strain>
    </source>
</reference>